<gene>
    <name evidence="1" type="ORF">SPSYN_00821</name>
</gene>
<dbReference type="SUPFAM" id="SSF53795">
    <property type="entry name" value="PEP carboxykinase-like"/>
    <property type="match status" value="1"/>
</dbReference>
<proteinExistence type="predicted"/>
<evidence type="ECO:0000313" key="2">
    <source>
        <dbReference type="Proteomes" id="UP000798488"/>
    </source>
</evidence>
<accession>A0A9D3AZP9</accession>
<dbReference type="AlphaFoldDB" id="A0A9D3AZP9"/>
<dbReference type="EMBL" id="LSRS01000002">
    <property type="protein sequence ID" value="KAF1086083.1"/>
    <property type="molecule type" value="Genomic_DNA"/>
</dbReference>
<evidence type="ECO:0008006" key="3">
    <source>
        <dbReference type="Google" id="ProtNLM"/>
    </source>
</evidence>
<keyword evidence="2" id="KW-1185">Reference proteome</keyword>
<comment type="caution">
    <text evidence="1">The sequence shown here is derived from an EMBL/GenBank/DDBJ whole genome shotgun (WGS) entry which is preliminary data.</text>
</comment>
<dbReference type="Gene3D" id="3.40.50.300">
    <property type="entry name" value="P-loop containing nucleotide triphosphate hydrolases"/>
    <property type="match status" value="1"/>
</dbReference>
<dbReference type="InterPro" id="IPR027417">
    <property type="entry name" value="P-loop_NTPase"/>
</dbReference>
<organism evidence="1 2">
    <name type="scientific">Sporotomaculum syntrophicum</name>
    <dbReference type="NCBI Taxonomy" id="182264"/>
    <lineage>
        <taxon>Bacteria</taxon>
        <taxon>Bacillati</taxon>
        <taxon>Bacillota</taxon>
        <taxon>Clostridia</taxon>
        <taxon>Eubacteriales</taxon>
        <taxon>Desulfallaceae</taxon>
        <taxon>Sporotomaculum</taxon>
    </lineage>
</organism>
<reference evidence="1" key="1">
    <citation type="submission" date="2016-02" db="EMBL/GenBank/DDBJ databases">
        <title>Draft Genome Sequence of Sporotomaculum syntrophicum Strain FB, a Syntrophic Benzoate Degrader.</title>
        <authorList>
            <person name="Nobu M.K."/>
            <person name="Narihiro T."/>
            <person name="Qiu Y.-L."/>
            <person name="Ohashi A."/>
            <person name="Liu W.-T."/>
            <person name="Yuji S."/>
        </authorList>
    </citation>
    <scope>NUCLEOTIDE SEQUENCE</scope>
    <source>
        <strain evidence="1">FB</strain>
    </source>
</reference>
<evidence type="ECO:0000313" key="1">
    <source>
        <dbReference type="EMBL" id="KAF1086083.1"/>
    </source>
</evidence>
<protein>
    <recommendedName>
        <fullName evidence="3">HPr kinase/phosphorylase</fullName>
    </recommendedName>
</protein>
<dbReference type="RefSeq" id="WP_161821217.1">
    <property type="nucleotide sequence ID" value="NZ_LSRS01000002.1"/>
</dbReference>
<name>A0A9D3AZP9_9FIRM</name>
<sequence length="312" mass="34446">MHHYQLFGIRVRSEIYLPELLPAAFPQDQPEVAIILGTVPEKIANPVQKGVNYQIGKGQLIFHVRDVAGFYVSQGNRIVVEPSEGAPGKNVRLYLLGTAFGALLIQREILPLHGSAVAAHGQAVIFTGLSGAGKSSLLAAFRQKGYPFLTDDIVAITIAPDGSALVHPSYPQQKLWRDSTEAIGFETESLTPLYTEFGQDKFALPAHQSFWPSPLPLAAIYEIQATECREVTLQPLNSFDKLAVLLKNTYRPYLVDGLGLKAAHFKQCAEVSRLVAIARLIRPLKVFSLPEQVRCIEEDLKRHIVDKEVETV</sequence>
<dbReference type="Proteomes" id="UP000798488">
    <property type="component" value="Unassembled WGS sequence"/>
</dbReference>
<dbReference type="OrthoDB" id="5430844at2"/>